<evidence type="ECO:0000313" key="1">
    <source>
        <dbReference type="EMBL" id="CZT16421.1"/>
    </source>
</evidence>
<gene>
    <name evidence="1" type="ORF">RCC_02264</name>
</gene>
<name>A0A2D3UNH7_9PEZI</name>
<dbReference type="AlphaFoldDB" id="A0A2D3UNH7"/>
<dbReference type="EMBL" id="FJUY01000002">
    <property type="protein sequence ID" value="CZT16421.1"/>
    <property type="molecule type" value="Genomic_DNA"/>
</dbReference>
<keyword evidence="2" id="KW-1185">Reference proteome</keyword>
<proteinExistence type="predicted"/>
<dbReference type="Proteomes" id="UP000225277">
    <property type="component" value="Unassembled WGS sequence"/>
</dbReference>
<organism evidence="1 2">
    <name type="scientific">Ramularia collo-cygni</name>
    <dbReference type="NCBI Taxonomy" id="112498"/>
    <lineage>
        <taxon>Eukaryota</taxon>
        <taxon>Fungi</taxon>
        <taxon>Dikarya</taxon>
        <taxon>Ascomycota</taxon>
        <taxon>Pezizomycotina</taxon>
        <taxon>Dothideomycetes</taxon>
        <taxon>Dothideomycetidae</taxon>
        <taxon>Mycosphaerellales</taxon>
        <taxon>Mycosphaerellaceae</taxon>
        <taxon>Ramularia</taxon>
    </lineage>
</organism>
<dbReference type="RefSeq" id="XP_023623314.1">
    <property type="nucleotide sequence ID" value="XM_023767546.1"/>
</dbReference>
<accession>A0A2D3UNH7</accession>
<sequence length="101" mass="11632">MVATPLSHHPPLSTGYATVILHRIKARSHQFIPIPTAVSPFPNCSSAHGPSYVISQRQSQAHRRTEPPDYVRCRRCGIRERALQLQHQHYAARHLRLRWPQ</sequence>
<dbReference type="GeneID" id="35597484"/>
<protein>
    <submittedName>
        <fullName evidence="1">Uncharacterized protein</fullName>
    </submittedName>
</protein>
<reference evidence="1 2" key="1">
    <citation type="submission" date="2016-03" db="EMBL/GenBank/DDBJ databases">
        <authorList>
            <person name="Ploux O."/>
        </authorList>
    </citation>
    <scope>NUCLEOTIDE SEQUENCE [LARGE SCALE GENOMIC DNA]</scope>
    <source>
        <strain evidence="1 2">URUG2</strain>
    </source>
</reference>
<evidence type="ECO:0000313" key="2">
    <source>
        <dbReference type="Proteomes" id="UP000225277"/>
    </source>
</evidence>